<keyword evidence="4 7" id="KW-0812">Transmembrane</keyword>
<keyword evidence="6 7" id="KW-0472">Membrane</keyword>
<evidence type="ECO:0000256" key="7">
    <source>
        <dbReference type="SAM" id="Phobius"/>
    </source>
</evidence>
<feature type="transmembrane region" description="Helical" evidence="7">
    <location>
        <begin position="114"/>
        <end position="135"/>
    </location>
</feature>
<dbReference type="AlphaFoldDB" id="A0A1I2IXA7"/>
<comment type="subcellular location">
    <subcellularLocation>
        <location evidence="1">Cell membrane</location>
        <topology evidence="1">Multi-pass membrane protein</topology>
    </subcellularLocation>
</comment>
<evidence type="ECO:0000256" key="3">
    <source>
        <dbReference type="ARBA" id="ARBA00022475"/>
    </source>
</evidence>
<feature type="transmembrane region" description="Helical" evidence="7">
    <location>
        <begin position="443"/>
        <end position="463"/>
    </location>
</feature>
<comment type="similarity">
    <text evidence="2">Belongs to the polysaccharide synthase family.</text>
</comment>
<dbReference type="RefSeq" id="WP_093920346.1">
    <property type="nucleotide sequence ID" value="NZ_FONW01000007.1"/>
</dbReference>
<dbReference type="EMBL" id="FONW01000007">
    <property type="protein sequence ID" value="SFF46380.1"/>
    <property type="molecule type" value="Genomic_DNA"/>
</dbReference>
<dbReference type="Pfam" id="PF13440">
    <property type="entry name" value="Polysacc_synt_3"/>
    <property type="match status" value="1"/>
</dbReference>
<feature type="transmembrane region" description="Helical" evidence="7">
    <location>
        <begin position="171"/>
        <end position="191"/>
    </location>
</feature>
<dbReference type="PANTHER" id="PTHR30250">
    <property type="entry name" value="PST FAMILY PREDICTED COLANIC ACID TRANSPORTER"/>
    <property type="match status" value="1"/>
</dbReference>
<dbReference type="PANTHER" id="PTHR30250:SF10">
    <property type="entry name" value="LIPOPOLYSACCHARIDE BIOSYNTHESIS PROTEIN WZXC"/>
    <property type="match status" value="1"/>
</dbReference>
<reference evidence="8 9" key="1">
    <citation type="submission" date="2016-10" db="EMBL/GenBank/DDBJ databases">
        <authorList>
            <person name="de Groot N.N."/>
        </authorList>
    </citation>
    <scope>NUCLEOTIDE SEQUENCE [LARGE SCALE GENOMIC DNA]</scope>
    <source>
        <strain evidence="8 9">CGMCC 1.9156</strain>
    </source>
</reference>
<keyword evidence="5 7" id="KW-1133">Transmembrane helix</keyword>
<keyword evidence="3" id="KW-1003">Cell membrane</keyword>
<evidence type="ECO:0000313" key="9">
    <source>
        <dbReference type="Proteomes" id="UP000198964"/>
    </source>
</evidence>
<feature type="transmembrane region" description="Helical" evidence="7">
    <location>
        <begin position="364"/>
        <end position="394"/>
    </location>
</feature>
<feature type="transmembrane region" description="Helical" evidence="7">
    <location>
        <begin position="79"/>
        <end position="102"/>
    </location>
</feature>
<evidence type="ECO:0000256" key="5">
    <source>
        <dbReference type="ARBA" id="ARBA00022989"/>
    </source>
</evidence>
<accession>A0A1I2IXA7</accession>
<evidence type="ECO:0000256" key="6">
    <source>
        <dbReference type="ARBA" id="ARBA00023136"/>
    </source>
</evidence>
<feature type="transmembrane region" description="Helical" evidence="7">
    <location>
        <begin position="414"/>
        <end position="436"/>
    </location>
</feature>
<evidence type="ECO:0000256" key="1">
    <source>
        <dbReference type="ARBA" id="ARBA00004651"/>
    </source>
</evidence>
<name>A0A1I2IXA7_9BACT</name>
<dbReference type="InterPro" id="IPR050833">
    <property type="entry name" value="Poly_Biosynth_Transport"/>
</dbReference>
<dbReference type="GO" id="GO:0005886">
    <property type="term" value="C:plasma membrane"/>
    <property type="evidence" value="ECO:0007669"/>
    <property type="project" value="UniProtKB-SubCell"/>
</dbReference>
<keyword evidence="9" id="KW-1185">Reference proteome</keyword>
<evidence type="ECO:0000256" key="4">
    <source>
        <dbReference type="ARBA" id="ARBA00022692"/>
    </source>
</evidence>
<evidence type="ECO:0000256" key="2">
    <source>
        <dbReference type="ARBA" id="ARBA00007430"/>
    </source>
</evidence>
<dbReference type="CDD" id="cd13127">
    <property type="entry name" value="MATE_tuaB_like"/>
    <property type="match status" value="1"/>
</dbReference>
<sequence length="483" mass="54758">MSLKQKTINGLFWSFIDSFANQGVQFIVGIILARILSPREFGLIGMLTIFIAISQSFVDSGFSNALIRKKNCTQEDYSTVFYFNLLVGLVFYLLLFVSAGSISNFFNEPQLSPLLKVLGIGVVLNAIGIIQRTILTKEINFKLQTRVSLVASISSGTIAVTMALLNYGVWSLVALTLSRFSLNTLFLWLWSKWKPLRTFNKESFNELFAFGSKLLISGLIDTIYQNIYYLIIGKYFSAQELGFYTRADQFKAFPSQNLNSIIGRVSYPVLSSIQDDKEKLKQAYRKIIRTTMFVTFCLMLGMAAVAKPMILTLIGEKWLPSEIYLQMLCFVGMFYPLHALNLNMLQVQGRSDLFLRLEIIKKTLAIPTIVIGIFFGIKLMIAGMMVNTLIAYYLNSFWSGKMIGYSFRQQVKDIFPSLLLALIMAATVFILGNFLVLAPITKLIVQVLFGIVFIFAVGEISRFNDYIYLKSLVFEKISTFRRK</sequence>
<organism evidence="8 9">
    <name type="scientific">Sunxiuqinia elliptica</name>
    <dbReference type="NCBI Taxonomy" id="655355"/>
    <lineage>
        <taxon>Bacteria</taxon>
        <taxon>Pseudomonadati</taxon>
        <taxon>Bacteroidota</taxon>
        <taxon>Bacteroidia</taxon>
        <taxon>Marinilabiliales</taxon>
        <taxon>Prolixibacteraceae</taxon>
        <taxon>Sunxiuqinia</taxon>
    </lineage>
</organism>
<feature type="transmembrane region" description="Helical" evidence="7">
    <location>
        <begin position="12"/>
        <end position="35"/>
    </location>
</feature>
<feature type="transmembrane region" description="Helical" evidence="7">
    <location>
        <begin position="147"/>
        <end position="165"/>
    </location>
</feature>
<feature type="transmembrane region" description="Helical" evidence="7">
    <location>
        <begin position="323"/>
        <end position="343"/>
    </location>
</feature>
<proteinExistence type="inferred from homology"/>
<dbReference type="NCBIfam" id="NF007773">
    <property type="entry name" value="PRK10459.1"/>
    <property type="match status" value="1"/>
</dbReference>
<dbReference type="STRING" id="655355.SAMN05216283_1076"/>
<evidence type="ECO:0000313" key="8">
    <source>
        <dbReference type="EMBL" id="SFF46380.1"/>
    </source>
</evidence>
<protein>
    <submittedName>
        <fullName evidence="8">Membrane protein involved in the export of O-antigen and teichoic acid</fullName>
    </submittedName>
</protein>
<gene>
    <name evidence="8" type="ORF">SAMN05216283_1076</name>
</gene>
<feature type="transmembrane region" description="Helical" evidence="7">
    <location>
        <begin position="41"/>
        <end position="58"/>
    </location>
</feature>
<feature type="transmembrane region" description="Helical" evidence="7">
    <location>
        <begin position="287"/>
        <end position="311"/>
    </location>
</feature>
<dbReference type="Proteomes" id="UP000198964">
    <property type="component" value="Unassembled WGS sequence"/>
</dbReference>